<evidence type="ECO:0000256" key="3">
    <source>
        <dbReference type="ARBA" id="ARBA00022771"/>
    </source>
</evidence>
<dbReference type="InterPro" id="IPR001965">
    <property type="entry name" value="Znf_PHD"/>
</dbReference>
<dbReference type="Pfam" id="PF00628">
    <property type="entry name" value="PHD"/>
    <property type="match status" value="1"/>
</dbReference>
<keyword evidence="11" id="KW-1185">Reference proteome</keyword>
<dbReference type="InterPro" id="IPR018501">
    <property type="entry name" value="DDT_dom"/>
</dbReference>
<name>A0ABD1YDZ8_9MARC</name>
<evidence type="ECO:0000256" key="1">
    <source>
        <dbReference type="ARBA" id="ARBA00004123"/>
    </source>
</evidence>
<dbReference type="Pfam" id="PF15612">
    <property type="entry name" value="WHIM1"/>
    <property type="match status" value="1"/>
</dbReference>
<evidence type="ECO:0000256" key="6">
    <source>
        <dbReference type="PROSITE-ProRule" id="PRU00146"/>
    </source>
</evidence>
<dbReference type="PROSITE" id="PS50016">
    <property type="entry name" value="ZF_PHD_2"/>
    <property type="match status" value="1"/>
</dbReference>
<comment type="caution">
    <text evidence="10">The sequence shown here is derived from an EMBL/GenBank/DDBJ whole genome shotgun (WGS) entry which is preliminary data.</text>
</comment>
<feature type="domain" description="PHD-type" evidence="8">
    <location>
        <begin position="638"/>
        <end position="685"/>
    </location>
</feature>
<evidence type="ECO:0000259" key="9">
    <source>
        <dbReference type="PROSITE" id="PS50827"/>
    </source>
</evidence>
<dbReference type="SMART" id="SM00571">
    <property type="entry name" value="DDT"/>
    <property type="match status" value="1"/>
</dbReference>
<feature type="compositionally biased region" description="Basic residues" evidence="7">
    <location>
        <begin position="1692"/>
        <end position="1702"/>
    </location>
</feature>
<sequence length="2038" mass="222039">MGLQDDDEDEGNARMYIGRTVSKFFKGYGFFRGEVISFNKSRKFFKVKYADGDREELDLSELKAILVDDNAKSVTETPEPKGSTGRKRKRDQPVKNAKGASENGPVPKSEDSVHIAHVLASKVQLFAEKPCENSYPVVKTEVNGVPIVAGKVPPVVSDGIGVPSAIGVLHVNGKVDNHVDVNGTKRPLELAAGVEENHPSSQKKRPRDAASSDVSGLESSSTLQIGEQLLEQGTNIIANQEVMKSSVDAGFSASLPPLPPSAGLAVTTSQAGCRQISGRAQQLTHTGSDQTSVSTPEIRSSIPHVGQHLPANGSGYWAASQPADSFITPDTKSSLASDSQKQVEPVAKDVYSLRALRAISRSLPVQRQVVRSLVEEEFEGTNGNANPEPVVEPEPVVPLKHPLPPSSTCLGDIEHYVADLLQAYSFLRSFSHVLFISPFALEEFVVALASEVVSPMIDCIHVSLLQALRRHLERLAKSGSNSAVFCLRLSDWSLLDNITWPSYLMAYALTQGFLSGHGRSSEVDLVKKDYYKLPTDKKLAFLNFLCDKTLDTDELRTEIARRVALENESELFGPSKLPDGSRRDIISLEGEFDEEFERMTRQKRDALTQKSGMQLLVQGKSLQAGEIKQPERGEDGNLDECALCGMDGVLICCDGCPAAYHSRCVGITKQGLPPGDWFCPECRADSLDSNGVKIPKGVRGGELLFVGPDGQRFFSICGYLLVSEPSLETDSACRYYSPKDIPVFLKYLEHAGRTYAPLQAAVSRLCQLDVNLATTATASAVKTPLSFTPERNKVEPPNVPSSAGEPVVTGGITLSAELRAVKMDASVRPEQCAISPVEKVNQEILRSEGDAALSQVVVERSLACAVVPPADLSEAEGIAGSKTTESVTEGARLIAPELETKAFGHHADVVTPDGTEGNIQLKDELIVPGNLTPEGQPPGTRTTDGFQQTSPELNTEACGQPVDVVTPEGNVSNFQPQDQPVVPEIPTPVGQPVIAGAPDDASHSVQRTSSELKTEASGQPADVVAPEGIERNIQPKDESVVPRNLTPVRPQTNGKVVPRQLDGYFSSLTQINASAYINKYINGDIVFTAATYLAALAGNSDDAADDKAGSQKKLKPLSAADQLKAFSQAAPTFFWPSLKKKVLDAPKEKCGWCINCRTTNRKGCLLTQVTGQISGGAAGVPGGIKPVKGAGGHYAAVAAYMLYMEEQLQGLLAGPWEVVGYRKLWRKRVEMGRSIGDVRRALLEMESSLRKIALTSDWEKLVEDAPPLVSEYVISFVGPGASSSKKFVPKRRGRPPAVSKNPPVFAYDGACFGVKWFRGGPLSRQVYNWESLPRKSLRKAARQGGLKEISDLICTKSTELPRKTLQFAWKARTEKVSAVAQLAVQVRCLDKYIKWSEIKSPLEESSDQSGKASADKKMSEAEIVSRTEEEGVVKYLLSFAKDADDTNDSIHQQSDMLTKAPIGSNGICAEKVTPAGIKGGNEQWYLEQDLPLYLVKDFEKKRRKTEQSKMQKSLRARKGQVTAAQKEPSFWDKITDPDRYEPQKTLLSESHQCQRCTENFHTSCTEVEETIDGSDQVAVCKNCAKLRLGQRNRKPSYKMRSLQSRNGEGSFDGTNGDGEDVCGSTPKSLAKKKDKGHSVATQSTPVSEFTLSGKRKAGSRKNGMVEKSDPSAEPEEEAGSSHLQPDESAKGGRSKSGRKSKNLRAVELHTSPDRIPTERRTSSRIRNSMSPNKNTPAVMQDQSAVKKRFPLKRKMTLRGDSAQTEAESSEDEFEFPNMEKKKSPQKRKRLKVLLQGLPLTVDDADTNQLPNDENHVIQKRKKANNGLQYVHRKTKTDAEVARFRAENLLFVGHVGIDPATRPRCSLCSEGYDPAYSFICCEWCQAWYHGDAIGLTLEDASILTGFKCHKCRKCKAPSCPVSSTRQRRSTSKGRRRGVDYGEVIDADSANRNAQSAWRYPLEKDFIGFDDTKDFVAATNQAEEALAVDGSNFGHSLTGTVFELGSGLMTDLEHQIQLTTPLSSLGEHNVNLWASSSGSG</sequence>
<proteinExistence type="predicted"/>
<dbReference type="InterPro" id="IPR047365">
    <property type="entry name" value="Tudor_AtPTM-like"/>
</dbReference>
<dbReference type="SMART" id="SM00249">
    <property type="entry name" value="PHD"/>
    <property type="match status" value="3"/>
</dbReference>
<feature type="region of interest" description="Disordered" evidence="7">
    <location>
        <begin position="1593"/>
        <end position="1787"/>
    </location>
</feature>
<feature type="compositionally biased region" description="Basic residues" evidence="7">
    <location>
        <begin position="1745"/>
        <end position="1756"/>
    </location>
</feature>
<dbReference type="PROSITE" id="PS50827">
    <property type="entry name" value="DDT"/>
    <property type="match status" value="1"/>
</dbReference>
<dbReference type="PROSITE" id="PS01359">
    <property type="entry name" value="ZF_PHD_1"/>
    <property type="match status" value="1"/>
</dbReference>
<dbReference type="CDD" id="cd20401">
    <property type="entry name" value="Tudor_AtPTM-like"/>
    <property type="match status" value="1"/>
</dbReference>
<dbReference type="PANTHER" id="PTHR46508">
    <property type="entry name" value="PHD FINGER FAMILY PROTEIN"/>
    <property type="match status" value="1"/>
</dbReference>
<feature type="region of interest" description="Disordered" evidence="7">
    <location>
        <begin position="71"/>
        <end position="111"/>
    </location>
</feature>
<feature type="compositionally biased region" description="Polar residues" evidence="7">
    <location>
        <begin position="1639"/>
        <end position="1650"/>
    </location>
</feature>
<dbReference type="Proteomes" id="UP001605036">
    <property type="component" value="Unassembled WGS sequence"/>
</dbReference>
<keyword evidence="2" id="KW-0479">Metal-binding</keyword>
<protein>
    <submittedName>
        <fullName evidence="10">Uncharacterized protein</fullName>
    </submittedName>
</protein>
<dbReference type="Gene3D" id="3.30.40.10">
    <property type="entry name" value="Zinc/RING finger domain, C3HC4 (zinc finger)"/>
    <property type="match status" value="2"/>
</dbReference>
<dbReference type="InterPro" id="IPR028942">
    <property type="entry name" value="WHIM1_dom"/>
</dbReference>
<keyword evidence="3 6" id="KW-0863">Zinc-finger</keyword>
<dbReference type="GO" id="GO:0008270">
    <property type="term" value="F:zinc ion binding"/>
    <property type="evidence" value="ECO:0007669"/>
    <property type="project" value="UniProtKB-KW"/>
</dbReference>
<evidence type="ECO:0000256" key="5">
    <source>
        <dbReference type="ARBA" id="ARBA00023242"/>
    </source>
</evidence>
<feature type="compositionally biased region" description="Polar residues" evidence="7">
    <location>
        <begin position="1724"/>
        <end position="1743"/>
    </location>
</feature>
<dbReference type="SUPFAM" id="SSF57903">
    <property type="entry name" value="FYVE/PHD zinc finger"/>
    <property type="match status" value="2"/>
</dbReference>
<keyword evidence="4" id="KW-0862">Zinc</keyword>
<gene>
    <name evidence="10" type="ORF">R1flu_013638</name>
</gene>
<feature type="region of interest" description="Disordered" evidence="7">
    <location>
        <begin position="193"/>
        <end position="220"/>
    </location>
</feature>
<feature type="domain" description="DDT" evidence="9">
    <location>
        <begin position="414"/>
        <end position="474"/>
    </location>
</feature>
<dbReference type="InterPro" id="IPR013083">
    <property type="entry name" value="Znf_RING/FYVE/PHD"/>
</dbReference>
<dbReference type="Pfam" id="PF02791">
    <property type="entry name" value="DDT"/>
    <property type="match status" value="1"/>
</dbReference>
<evidence type="ECO:0000256" key="4">
    <source>
        <dbReference type="ARBA" id="ARBA00022833"/>
    </source>
</evidence>
<dbReference type="InterPro" id="IPR019786">
    <property type="entry name" value="Zinc_finger_PHD-type_CS"/>
</dbReference>
<dbReference type="Pfam" id="PF21743">
    <property type="entry name" value="PTM_DIR17_Tudor"/>
    <property type="match status" value="1"/>
</dbReference>
<dbReference type="EMBL" id="JBHFFA010000004">
    <property type="protein sequence ID" value="KAL2628952.1"/>
    <property type="molecule type" value="Genomic_DNA"/>
</dbReference>
<evidence type="ECO:0000256" key="7">
    <source>
        <dbReference type="SAM" id="MobiDB-lite"/>
    </source>
</evidence>
<feature type="compositionally biased region" description="Basic and acidic residues" evidence="7">
    <location>
        <begin position="1704"/>
        <end position="1721"/>
    </location>
</feature>
<reference evidence="10 11" key="1">
    <citation type="submission" date="2024-09" db="EMBL/GenBank/DDBJ databases">
        <title>Chromosome-scale assembly of Riccia fluitans.</title>
        <authorList>
            <person name="Paukszto L."/>
            <person name="Sawicki J."/>
            <person name="Karawczyk K."/>
            <person name="Piernik-Szablinska J."/>
            <person name="Szczecinska M."/>
            <person name="Mazdziarz M."/>
        </authorList>
    </citation>
    <scope>NUCLEOTIDE SEQUENCE [LARGE SCALE GENOMIC DNA]</scope>
    <source>
        <strain evidence="10">Rf_01</strain>
        <tissue evidence="10">Aerial parts of the thallus</tissue>
    </source>
</reference>
<feature type="region of interest" description="Disordered" evidence="7">
    <location>
        <begin position="995"/>
        <end position="1021"/>
    </location>
</feature>
<dbReference type="GO" id="GO:0005634">
    <property type="term" value="C:nucleus"/>
    <property type="evidence" value="ECO:0007669"/>
    <property type="project" value="UniProtKB-SubCell"/>
</dbReference>
<keyword evidence="5" id="KW-0539">Nucleus</keyword>
<comment type="subcellular location">
    <subcellularLocation>
        <location evidence="1">Nucleus</location>
    </subcellularLocation>
</comment>
<dbReference type="InterPro" id="IPR019787">
    <property type="entry name" value="Znf_PHD-finger"/>
</dbReference>
<feature type="region of interest" description="Disordered" evidence="7">
    <location>
        <begin position="1504"/>
        <end position="1537"/>
    </location>
</feature>
<evidence type="ECO:0000313" key="10">
    <source>
        <dbReference type="EMBL" id="KAL2628952.1"/>
    </source>
</evidence>
<dbReference type="PANTHER" id="PTHR46508:SF1">
    <property type="entry name" value="PHD FINGER FAMILY PROTEIN"/>
    <property type="match status" value="1"/>
</dbReference>
<accession>A0ABD1YDZ8</accession>
<organism evidence="10 11">
    <name type="scientific">Riccia fluitans</name>
    <dbReference type="NCBI Taxonomy" id="41844"/>
    <lineage>
        <taxon>Eukaryota</taxon>
        <taxon>Viridiplantae</taxon>
        <taxon>Streptophyta</taxon>
        <taxon>Embryophyta</taxon>
        <taxon>Marchantiophyta</taxon>
        <taxon>Marchantiopsida</taxon>
        <taxon>Marchantiidae</taxon>
        <taxon>Marchantiales</taxon>
        <taxon>Ricciaceae</taxon>
        <taxon>Riccia</taxon>
    </lineage>
</organism>
<evidence type="ECO:0000259" key="8">
    <source>
        <dbReference type="PROSITE" id="PS50016"/>
    </source>
</evidence>
<dbReference type="InterPro" id="IPR011011">
    <property type="entry name" value="Znf_FYVE_PHD"/>
</dbReference>
<evidence type="ECO:0000256" key="2">
    <source>
        <dbReference type="ARBA" id="ARBA00022723"/>
    </source>
</evidence>
<dbReference type="GO" id="GO:0000785">
    <property type="term" value="C:chromatin"/>
    <property type="evidence" value="ECO:0007669"/>
    <property type="project" value="UniProtKB-ARBA"/>
</dbReference>
<evidence type="ECO:0000313" key="11">
    <source>
        <dbReference type="Proteomes" id="UP001605036"/>
    </source>
</evidence>